<dbReference type="Proteomes" id="UP001168990">
    <property type="component" value="Unassembled WGS sequence"/>
</dbReference>
<name>A0AA39FHB3_9HYME</name>
<keyword evidence="3" id="KW-1185">Reference proteome</keyword>
<evidence type="ECO:0000256" key="1">
    <source>
        <dbReference type="SAM" id="MobiDB-lite"/>
    </source>
</evidence>
<evidence type="ECO:0000313" key="3">
    <source>
        <dbReference type="Proteomes" id="UP001168990"/>
    </source>
</evidence>
<dbReference type="EMBL" id="JAQQBS010000094">
    <property type="protein sequence ID" value="KAK0169590.1"/>
    <property type="molecule type" value="Genomic_DNA"/>
</dbReference>
<organism evidence="2 3">
    <name type="scientific">Microctonus aethiopoides</name>
    <dbReference type="NCBI Taxonomy" id="144406"/>
    <lineage>
        <taxon>Eukaryota</taxon>
        <taxon>Metazoa</taxon>
        <taxon>Ecdysozoa</taxon>
        <taxon>Arthropoda</taxon>
        <taxon>Hexapoda</taxon>
        <taxon>Insecta</taxon>
        <taxon>Pterygota</taxon>
        <taxon>Neoptera</taxon>
        <taxon>Endopterygota</taxon>
        <taxon>Hymenoptera</taxon>
        <taxon>Apocrita</taxon>
        <taxon>Ichneumonoidea</taxon>
        <taxon>Braconidae</taxon>
        <taxon>Euphorinae</taxon>
        <taxon>Microctonus</taxon>
    </lineage>
</organism>
<feature type="non-terminal residue" evidence="2">
    <location>
        <position position="101"/>
    </location>
</feature>
<feature type="compositionally biased region" description="Polar residues" evidence="1">
    <location>
        <begin position="68"/>
        <end position="82"/>
    </location>
</feature>
<reference evidence="2" key="1">
    <citation type="journal article" date="2023" name="bioRxiv">
        <title>Scaffold-level genome assemblies of two parasitoid biocontrol wasps reveal the parthenogenesis mechanism and an associated novel virus.</title>
        <authorList>
            <person name="Inwood S."/>
            <person name="Skelly J."/>
            <person name="Guhlin J."/>
            <person name="Harrop T."/>
            <person name="Goldson S."/>
            <person name="Dearden P."/>
        </authorList>
    </citation>
    <scope>NUCLEOTIDE SEQUENCE</scope>
    <source>
        <strain evidence="2">Irish</strain>
        <tissue evidence="2">Whole body</tissue>
    </source>
</reference>
<dbReference type="AlphaFoldDB" id="A0AA39FHB3"/>
<proteinExistence type="predicted"/>
<evidence type="ECO:0000313" key="2">
    <source>
        <dbReference type="EMBL" id="KAK0169590.1"/>
    </source>
</evidence>
<accession>A0AA39FHB3</accession>
<sequence>KRKTVSTKMASKQFALVWWLQSKETSIIPLTSVLPKKNRSVNSIVKLQWKGQSKMLQAKIIAINGNQAEKNPGQHQGSSRLNLSLGPSKLAKEQQTLKQQI</sequence>
<protein>
    <submittedName>
        <fullName evidence="2">Uncharacterized protein</fullName>
    </submittedName>
</protein>
<comment type="caution">
    <text evidence="2">The sequence shown here is derived from an EMBL/GenBank/DDBJ whole genome shotgun (WGS) entry which is preliminary data.</text>
</comment>
<feature type="region of interest" description="Disordered" evidence="1">
    <location>
        <begin position="68"/>
        <end position="101"/>
    </location>
</feature>
<gene>
    <name evidence="2" type="ORF">PV328_011852</name>
</gene>
<reference evidence="2" key="2">
    <citation type="submission" date="2023-03" db="EMBL/GenBank/DDBJ databases">
        <authorList>
            <person name="Inwood S.N."/>
            <person name="Skelly J.G."/>
            <person name="Guhlin J."/>
            <person name="Harrop T.W.R."/>
            <person name="Goldson S.G."/>
            <person name="Dearden P.K."/>
        </authorList>
    </citation>
    <scope>NUCLEOTIDE SEQUENCE</scope>
    <source>
        <strain evidence="2">Irish</strain>
        <tissue evidence="2">Whole body</tissue>
    </source>
</reference>